<keyword evidence="6 13" id="KW-0686">Riboflavin biosynthesis</keyword>
<feature type="domain" description="CMP/dCMP-type deaminase" evidence="17">
    <location>
        <begin position="2"/>
        <end position="123"/>
    </location>
</feature>
<keyword evidence="7 13" id="KW-0479">Metal-binding</keyword>
<comment type="catalytic activity">
    <reaction evidence="13">
        <text>2,5-diamino-6-hydroxy-4-(5-phosphoribosylamino)-pyrimidine + H2O + H(+) = 5-amino-6-(5-phospho-D-ribosylamino)uracil + NH4(+)</text>
        <dbReference type="Rhea" id="RHEA:21868"/>
        <dbReference type="ChEBI" id="CHEBI:15377"/>
        <dbReference type="ChEBI" id="CHEBI:15378"/>
        <dbReference type="ChEBI" id="CHEBI:28938"/>
        <dbReference type="ChEBI" id="CHEBI:58453"/>
        <dbReference type="ChEBI" id="CHEBI:58614"/>
        <dbReference type="EC" id="3.5.4.26"/>
    </reaction>
</comment>
<comment type="pathway">
    <text evidence="3 13">Cofactor biosynthesis; riboflavin biosynthesis; 5-amino-6-(D-ribitylamino)uracil from GTP: step 3/4.</text>
</comment>
<keyword evidence="12" id="KW-0511">Multifunctional enzyme</keyword>
<dbReference type="PANTHER" id="PTHR38011:SF7">
    <property type="entry name" value="2,5-DIAMINO-6-RIBOSYLAMINO-4(3H)-PYRIMIDINONE 5'-PHOSPHATE REDUCTASE"/>
    <property type="match status" value="1"/>
</dbReference>
<comment type="catalytic activity">
    <reaction evidence="13">
        <text>5-amino-6-(5-phospho-D-ribitylamino)uracil + NADP(+) = 5-amino-6-(5-phospho-D-ribosylamino)uracil + NADPH + H(+)</text>
        <dbReference type="Rhea" id="RHEA:17845"/>
        <dbReference type="ChEBI" id="CHEBI:15378"/>
        <dbReference type="ChEBI" id="CHEBI:57783"/>
        <dbReference type="ChEBI" id="CHEBI:58349"/>
        <dbReference type="ChEBI" id="CHEBI:58421"/>
        <dbReference type="ChEBI" id="CHEBI:58453"/>
        <dbReference type="EC" id="1.1.1.193"/>
    </reaction>
</comment>
<feature type="binding site" evidence="15">
    <location>
        <position position="170"/>
    </location>
    <ligand>
        <name>NADP(+)</name>
        <dbReference type="ChEBI" id="CHEBI:58349"/>
    </ligand>
</feature>
<feature type="binding site" evidence="16">
    <location>
        <position position="85"/>
    </location>
    <ligand>
        <name>Zn(2+)</name>
        <dbReference type="ChEBI" id="CHEBI:29105"/>
        <note>catalytic</note>
    </ligand>
</feature>
<evidence type="ECO:0000256" key="6">
    <source>
        <dbReference type="ARBA" id="ARBA00022619"/>
    </source>
</evidence>
<evidence type="ECO:0000256" key="3">
    <source>
        <dbReference type="ARBA" id="ARBA00004910"/>
    </source>
</evidence>
<dbReference type="GO" id="GO:0008703">
    <property type="term" value="F:5-amino-6-(5-phosphoribosylamino)uracil reductase activity"/>
    <property type="evidence" value="ECO:0007669"/>
    <property type="project" value="UniProtKB-EC"/>
</dbReference>
<dbReference type="GO" id="GO:0008835">
    <property type="term" value="F:diaminohydroxyphosphoribosylaminopyrimidine deaminase activity"/>
    <property type="evidence" value="ECO:0007669"/>
    <property type="project" value="UniProtKB-EC"/>
</dbReference>
<comment type="function">
    <text evidence="1 13">Converts 2,5-diamino-6-(ribosylamino)-4(3h)-pyrimidinone 5'-phosphate into 5-amino-6-(ribosylamino)-2,4(1h,3h)-pyrimidinedione 5'-phosphate.</text>
</comment>
<keyword evidence="9 13" id="KW-0862">Zinc</keyword>
<dbReference type="Proteomes" id="UP000318307">
    <property type="component" value="Unassembled WGS sequence"/>
</dbReference>
<dbReference type="InterPro" id="IPR016193">
    <property type="entry name" value="Cytidine_deaminase-like"/>
</dbReference>
<feature type="binding site" evidence="15">
    <location>
        <position position="197"/>
    </location>
    <ligand>
        <name>NADP(+)</name>
        <dbReference type="ChEBI" id="CHEBI:58349"/>
    </ligand>
</feature>
<keyword evidence="11 13" id="KW-0560">Oxidoreductase</keyword>
<dbReference type="Gene3D" id="3.40.140.10">
    <property type="entry name" value="Cytidine Deaminase, domain 2"/>
    <property type="match status" value="1"/>
</dbReference>
<dbReference type="InterPro" id="IPR024072">
    <property type="entry name" value="DHFR-like_dom_sf"/>
</dbReference>
<evidence type="ECO:0000256" key="11">
    <source>
        <dbReference type="ARBA" id="ARBA00023002"/>
    </source>
</evidence>
<dbReference type="InterPro" id="IPR050765">
    <property type="entry name" value="Riboflavin_Biosynth_HTPR"/>
</dbReference>
<dbReference type="NCBIfam" id="TIGR00326">
    <property type="entry name" value="eubact_ribD"/>
    <property type="match status" value="1"/>
</dbReference>
<comment type="cofactor">
    <cofactor evidence="13 16">
        <name>Zn(2+)</name>
        <dbReference type="ChEBI" id="CHEBI:29105"/>
    </cofactor>
    <text evidence="13 16">Binds 1 zinc ion.</text>
</comment>
<feature type="binding site" evidence="16">
    <location>
        <position position="76"/>
    </location>
    <ligand>
        <name>Zn(2+)</name>
        <dbReference type="ChEBI" id="CHEBI:29105"/>
        <note>catalytic</note>
    </ligand>
</feature>
<dbReference type="NCBIfam" id="TIGR00227">
    <property type="entry name" value="ribD_Cterm"/>
    <property type="match status" value="1"/>
</dbReference>
<feature type="binding site" evidence="15">
    <location>
        <position position="205"/>
    </location>
    <ligand>
        <name>substrate</name>
    </ligand>
</feature>
<dbReference type="SUPFAM" id="SSF53927">
    <property type="entry name" value="Cytidine deaminase-like"/>
    <property type="match status" value="1"/>
</dbReference>
<dbReference type="InterPro" id="IPR011549">
    <property type="entry name" value="RibD_C"/>
</dbReference>
<dbReference type="Pfam" id="PF01872">
    <property type="entry name" value="RibD_C"/>
    <property type="match status" value="1"/>
</dbReference>
<evidence type="ECO:0000256" key="1">
    <source>
        <dbReference type="ARBA" id="ARBA00002151"/>
    </source>
</evidence>
<evidence type="ECO:0000256" key="10">
    <source>
        <dbReference type="ARBA" id="ARBA00022857"/>
    </source>
</evidence>
<feature type="binding site" evidence="15">
    <location>
        <position position="224"/>
    </location>
    <ligand>
        <name>NADP(+)</name>
        <dbReference type="ChEBI" id="CHEBI:58349"/>
    </ligand>
</feature>
<feature type="binding site" evidence="16">
    <location>
        <position position="51"/>
    </location>
    <ligand>
        <name>Zn(2+)</name>
        <dbReference type="ChEBI" id="CHEBI:29105"/>
        <note>catalytic</note>
    </ligand>
</feature>
<feature type="binding site" evidence="15">
    <location>
        <position position="208"/>
    </location>
    <ligand>
        <name>substrate</name>
    </ligand>
</feature>
<comment type="caution">
    <text evidence="18">The sequence shown here is derived from an EMBL/GenBank/DDBJ whole genome shotgun (WGS) entry which is preliminary data.</text>
</comment>
<evidence type="ECO:0000256" key="2">
    <source>
        <dbReference type="ARBA" id="ARBA00004882"/>
    </source>
</evidence>
<dbReference type="InterPro" id="IPR002125">
    <property type="entry name" value="CMP_dCMP_dom"/>
</dbReference>
<accession>A0A562S604</accession>
<reference evidence="18 19" key="1">
    <citation type="submission" date="2019-07" db="EMBL/GenBank/DDBJ databases">
        <title>Genome sequencing of 100 strains of the haloalkaliphilic chemolithoautotrophic sulfur-oxidizing bacterium Thioalkalivibrio.</title>
        <authorList>
            <person name="Muyzer G."/>
        </authorList>
    </citation>
    <scope>NUCLEOTIDE SEQUENCE [LARGE SCALE GENOMIC DNA]</scope>
    <source>
        <strain evidence="18 19">ASO4-4</strain>
    </source>
</reference>
<protein>
    <recommendedName>
        <fullName evidence="13">Riboflavin biosynthesis protein RibD</fullName>
    </recommendedName>
    <domain>
        <recommendedName>
            <fullName evidence="13">Diaminohydroxyphosphoribosylaminopyrimidine deaminase</fullName>
            <shortName evidence="13">DRAP deaminase</shortName>
            <ecNumber evidence="13">3.5.4.26</ecNumber>
        </recommendedName>
        <alternativeName>
            <fullName evidence="13">Riboflavin-specific deaminase</fullName>
        </alternativeName>
    </domain>
    <domain>
        <recommendedName>
            <fullName evidence="13">5-amino-6-(5-phosphoribosylamino)uracil reductase</fullName>
            <ecNumber evidence="13">1.1.1.193</ecNumber>
        </recommendedName>
        <alternativeName>
            <fullName evidence="13">HTP reductase</fullName>
        </alternativeName>
    </domain>
</protein>
<evidence type="ECO:0000259" key="17">
    <source>
        <dbReference type="PROSITE" id="PS51747"/>
    </source>
</evidence>
<feature type="binding site" evidence="15">
    <location>
        <position position="185"/>
    </location>
    <ligand>
        <name>substrate</name>
    </ligand>
</feature>
<evidence type="ECO:0000256" key="9">
    <source>
        <dbReference type="ARBA" id="ARBA00022833"/>
    </source>
</evidence>
<comment type="similarity">
    <text evidence="4 13">In the N-terminal section; belongs to the cytidine and deoxycytidylate deaminase family.</text>
</comment>
<dbReference type="RefSeq" id="WP_144681802.1">
    <property type="nucleotide sequence ID" value="NZ_VLLC01000002.1"/>
</dbReference>
<dbReference type="EC" id="3.5.4.26" evidence="13"/>
<evidence type="ECO:0000256" key="8">
    <source>
        <dbReference type="ARBA" id="ARBA00022801"/>
    </source>
</evidence>
<evidence type="ECO:0000256" key="15">
    <source>
        <dbReference type="PIRSR" id="PIRSR006769-2"/>
    </source>
</evidence>
<keyword evidence="19" id="KW-1185">Reference proteome</keyword>
<evidence type="ECO:0000256" key="14">
    <source>
        <dbReference type="PIRSR" id="PIRSR006769-1"/>
    </source>
</evidence>
<evidence type="ECO:0000256" key="12">
    <source>
        <dbReference type="ARBA" id="ARBA00023268"/>
    </source>
</evidence>
<dbReference type="FunFam" id="3.40.140.10:FF:000025">
    <property type="entry name" value="Riboflavin biosynthesis protein RibD"/>
    <property type="match status" value="1"/>
</dbReference>
<dbReference type="GO" id="GO:0050661">
    <property type="term" value="F:NADP binding"/>
    <property type="evidence" value="ECO:0007669"/>
    <property type="project" value="InterPro"/>
</dbReference>
<dbReference type="CDD" id="cd01284">
    <property type="entry name" value="Riboflavin_deaminase-reductase"/>
    <property type="match status" value="1"/>
</dbReference>
<dbReference type="SUPFAM" id="SSF53597">
    <property type="entry name" value="Dihydrofolate reductase-like"/>
    <property type="match status" value="1"/>
</dbReference>
<dbReference type="InterPro" id="IPR016192">
    <property type="entry name" value="APOBEC/CMP_deaminase_Zn-bd"/>
</dbReference>
<organism evidence="18 19">
    <name type="scientific">Desulfobotulus alkaliphilus</name>
    <dbReference type="NCBI Taxonomy" id="622671"/>
    <lineage>
        <taxon>Bacteria</taxon>
        <taxon>Pseudomonadati</taxon>
        <taxon>Thermodesulfobacteriota</taxon>
        <taxon>Desulfobacteria</taxon>
        <taxon>Desulfobacterales</taxon>
        <taxon>Desulfobacteraceae</taxon>
        <taxon>Desulfobotulus</taxon>
    </lineage>
</organism>
<feature type="binding site" evidence="15">
    <location>
        <position position="154"/>
    </location>
    <ligand>
        <name>NADP(+)</name>
        <dbReference type="ChEBI" id="CHEBI:58349"/>
    </ligand>
</feature>
<dbReference type="GO" id="GO:0009231">
    <property type="term" value="P:riboflavin biosynthetic process"/>
    <property type="evidence" value="ECO:0007669"/>
    <property type="project" value="UniProtKB-UniPathway"/>
</dbReference>
<dbReference type="InterPro" id="IPR004794">
    <property type="entry name" value="Eubact_RibD"/>
</dbReference>
<proteinExistence type="inferred from homology"/>
<dbReference type="AlphaFoldDB" id="A0A562S604"/>
<feature type="binding site" evidence="15">
    <location>
        <begin position="299"/>
        <end position="305"/>
    </location>
    <ligand>
        <name>NADP(+)</name>
        <dbReference type="ChEBI" id="CHEBI:58349"/>
    </ligand>
</feature>
<evidence type="ECO:0000256" key="13">
    <source>
        <dbReference type="PIRNR" id="PIRNR006769"/>
    </source>
</evidence>
<evidence type="ECO:0000313" key="18">
    <source>
        <dbReference type="EMBL" id="TWI76781.1"/>
    </source>
</evidence>
<dbReference type="OrthoDB" id="9800865at2"/>
<evidence type="ECO:0000256" key="7">
    <source>
        <dbReference type="ARBA" id="ARBA00022723"/>
    </source>
</evidence>
<feature type="binding site" evidence="15">
    <location>
        <position position="297"/>
    </location>
    <ligand>
        <name>substrate</name>
    </ligand>
</feature>
<keyword evidence="10 13" id="KW-0521">NADP</keyword>
<evidence type="ECO:0000256" key="16">
    <source>
        <dbReference type="PIRSR" id="PIRSR006769-3"/>
    </source>
</evidence>
<comment type="pathway">
    <text evidence="2 13">Cofactor biosynthesis; riboflavin biosynthesis; 5-amino-6-(D-ribitylamino)uracil from GTP: step 2/4.</text>
</comment>
<dbReference type="UniPathway" id="UPA00275">
    <property type="reaction ID" value="UER00401"/>
</dbReference>
<feature type="binding site" evidence="15">
    <location>
        <position position="201"/>
    </location>
    <ligand>
        <name>NADP(+)</name>
        <dbReference type="ChEBI" id="CHEBI:58349"/>
    </ligand>
</feature>
<dbReference type="PIRSF" id="PIRSF006769">
    <property type="entry name" value="RibD"/>
    <property type="match status" value="1"/>
</dbReference>
<dbReference type="EC" id="1.1.1.193" evidence="13"/>
<evidence type="ECO:0000256" key="4">
    <source>
        <dbReference type="ARBA" id="ARBA00005259"/>
    </source>
</evidence>
<dbReference type="Gene3D" id="3.40.430.10">
    <property type="entry name" value="Dihydrofolate Reductase, subunit A"/>
    <property type="match status" value="1"/>
</dbReference>
<dbReference type="PANTHER" id="PTHR38011">
    <property type="entry name" value="DIHYDROFOLATE REDUCTASE FAMILY PROTEIN (AFU_ORTHOLOGUE AFUA_8G06820)"/>
    <property type="match status" value="1"/>
</dbReference>
<name>A0A562S604_9BACT</name>
<evidence type="ECO:0000256" key="5">
    <source>
        <dbReference type="ARBA" id="ARBA00007417"/>
    </source>
</evidence>
<dbReference type="Pfam" id="PF00383">
    <property type="entry name" value="dCMP_cyt_deam_1"/>
    <property type="match status" value="1"/>
</dbReference>
<comment type="similarity">
    <text evidence="5 13">In the C-terminal section; belongs to the HTP reductase family.</text>
</comment>
<dbReference type="PROSITE" id="PS00903">
    <property type="entry name" value="CYT_DCMP_DEAMINASES_1"/>
    <property type="match status" value="1"/>
</dbReference>
<sequence>MSDDVFFMERALELALKGSGRTSPNPLVGAVVVRNGEIVGEGWHMAYGGPHAEVHALKAAGAAAEGATIYVTLEPCNHYGKTPPCTQAVLDAGIRRVVIAMEDPNPKAAGGMDRLRSAGVAVDTGGCEDKARKLNAPFIKKLETGLPWVVLKCAMTLDGRVATRSGDSKWVTGPESRQWCHRHLRQRLDAILVGSATVRADDPSLTCRLPEGGGRDPLRIVLASNLDLPTEASVLRQKSDSATLLVCAGGVPESRKQPFYDMGARILEAPSGSDGRLDFKALMPLLAEQGIQSLLIEGGGRVAASALKSGVVDKVVFFYAPKILGGDGIPVLDGPGPERMAQCMRLSGMEVFSCGDDIRVEGYPDKVYPELLML</sequence>
<keyword evidence="8 13" id="KW-0378">Hydrolase</keyword>
<dbReference type="EMBL" id="VLLC01000002">
    <property type="protein sequence ID" value="TWI76781.1"/>
    <property type="molecule type" value="Genomic_DNA"/>
</dbReference>
<dbReference type="GO" id="GO:0008270">
    <property type="term" value="F:zinc ion binding"/>
    <property type="evidence" value="ECO:0007669"/>
    <property type="project" value="InterPro"/>
</dbReference>
<dbReference type="InterPro" id="IPR002734">
    <property type="entry name" value="RibDG_C"/>
</dbReference>
<evidence type="ECO:0000313" key="19">
    <source>
        <dbReference type="Proteomes" id="UP000318307"/>
    </source>
</evidence>
<gene>
    <name evidence="18" type="ORF">LZ24_00403</name>
</gene>
<feature type="active site" description="Proton donor" evidence="14">
    <location>
        <position position="53"/>
    </location>
</feature>
<dbReference type="PROSITE" id="PS51747">
    <property type="entry name" value="CYT_DCMP_DEAMINASES_2"/>
    <property type="match status" value="1"/>
</dbReference>
<feature type="binding site" evidence="15">
    <location>
        <position position="168"/>
    </location>
    <ligand>
        <name>substrate</name>
    </ligand>
</feature>